<comment type="caution">
    <text evidence="1">The sequence shown here is derived from an EMBL/GenBank/DDBJ whole genome shotgun (WGS) entry which is preliminary data.</text>
</comment>
<reference evidence="1 2" key="1">
    <citation type="submission" date="2022-07" db="EMBL/GenBank/DDBJ databases">
        <title>Mucilaginibacter sp. JC4.</title>
        <authorList>
            <person name="Le V."/>
            <person name="Ko S.-R."/>
            <person name="Ahn C.-Y."/>
            <person name="Oh H.-M."/>
        </authorList>
    </citation>
    <scope>NUCLEOTIDE SEQUENCE [LARGE SCALE GENOMIC DNA]</scope>
    <source>
        <strain evidence="1 2">JC4</strain>
    </source>
</reference>
<evidence type="ECO:0000313" key="2">
    <source>
        <dbReference type="Proteomes" id="UP001204376"/>
    </source>
</evidence>
<evidence type="ECO:0000313" key="1">
    <source>
        <dbReference type="EMBL" id="MCQ6958486.1"/>
    </source>
</evidence>
<protein>
    <submittedName>
        <fullName evidence="1">Uncharacterized protein</fullName>
    </submittedName>
</protein>
<keyword evidence="2" id="KW-1185">Reference proteome</keyword>
<sequence length="227" mass="26407">MKRVFLLLFVMLSLPCLLFGQRKKYRLPPPLPPSKKENALAEKHAQCFNSHTYNALQRRDFVPFNKALTVKLISFDVDNEPNRPVYDDNGKFIEGDTTKQDTVLVLTPMAKNNFSLNLRKVKEIKTLTTADVDALTEIMYNIGETPVKADFLEIADPGYSCYNPRNAILFMDIKGQITHYIEICFECHRYYFSSSKMRSIAYCTQKMDLLKQFFFKKNIRFGTIRNE</sequence>
<dbReference type="RefSeq" id="WP_256538685.1">
    <property type="nucleotide sequence ID" value="NZ_JANHOH010000002.1"/>
</dbReference>
<organism evidence="1 2">
    <name type="scientific">Mucilaginibacter aquariorum</name>
    <dbReference type="NCBI Taxonomy" id="2967225"/>
    <lineage>
        <taxon>Bacteria</taxon>
        <taxon>Pseudomonadati</taxon>
        <taxon>Bacteroidota</taxon>
        <taxon>Sphingobacteriia</taxon>
        <taxon>Sphingobacteriales</taxon>
        <taxon>Sphingobacteriaceae</taxon>
        <taxon>Mucilaginibacter</taxon>
    </lineage>
</organism>
<dbReference type="Proteomes" id="UP001204376">
    <property type="component" value="Unassembled WGS sequence"/>
</dbReference>
<accession>A0ABT1T1J4</accession>
<proteinExistence type="predicted"/>
<gene>
    <name evidence="1" type="ORF">NPE20_10970</name>
</gene>
<dbReference type="EMBL" id="JANHOH010000002">
    <property type="protein sequence ID" value="MCQ6958486.1"/>
    <property type="molecule type" value="Genomic_DNA"/>
</dbReference>
<name>A0ABT1T1J4_9SPHI</name>